<feature type="domain" description="Ketoreductase" evidence="5">
    <location>
        <begin position="106"/>
        <end position="290"/>
    </location>
</feature>
<name>A0A4R4P096_9ACTN</name>
<feature type="compositionally biased region" description="Basic residues" evidence="4">
    <location>
        <begin position="65"/>
        <end position="90"/>
    </location>
</feature>
<sequence>MALGHRDAGRGPAARQRPPGVLLAPSVQDGGPGIGLGGAADAGRRARPGPGHVRLDQLDAGPPARRARRRGHPARPAGRHRPGLAARQRRAAAAPGALRSGGVKGRRVLVTGAAGGIGTSLVAELLTHGARVLATDVDAAGCRRLERRFGDEVVEGRLHTMPLDLTGDGAPRRLVACAAERLGGLDGLVNNAGVEHRAALGEHRTADWTRVLEINLSAPFRLAREAAPALAGRPGAAVVNVCSIAVTGFAGQAAYDASKGGLLSLTRSLAVELGPLGVRANAVCPGFIDTPMLDESGLRGLAEKVAAGLPLGRCGYPEEVAAAVVWLLGTSAGYVTGQALFVDGGMVRA</sequence>
<evidence type="ECO:0000313" key="7">
    <source>
        <dbReference type="Proteomes" id="UP000295431"/>
    </source>
</evidence>
<keyword evidence="2" id="KW-0560">Oxidoreductase</keyword>
<feature type="region of interest" description="Disordered" evidence="4">
    <location>
        <begin position="1"/>
        <end position="98"/>
    </location>
</feature>
<dbReference type="CDD" id="cd05233">
    <property type="entry name" value="SDR_c"/>
    <property type="match status" value="1"/>
</dbReference>
<dbReference type="InterPro" id="IPR036291">
    <property type="entry name" value="NAD(P)-bd_dom_sf"/>
</dbReference>
<dbReference type="EMBL" id="SMJW01000075">
    <property type="protein sequence ID" value="TDC14904.1"/>
    <property type="molecule type" value="Genomic_DNA"/>
</dbReference>
<proteinExistence type="inferred from homology"/>
<dbReference type="Gene3D" id="3.40.50.720">
    <property type="entry name" value="NAD(P)-binding Rossmann-like Domain"/>
    <property type="match status" value="1"/>
</dbReference>
<keyword evidence="3" id="KW-0520">NAD</keyword>
<organism evidence="6 7">
    <name type="scientific">Actinomadura bangladeshensis</name>
    <dbReference type="NCBI Taxonomy" id="453573"/>
    <lineage>
        <taxon>Bacteria</taxon>
        <taxon>Bacillati</taxon>
        <taxon>Actinomycetota</taxon>
        <taxon>Actinomycetes</taxon>
        <taxon>Streptosporangiales</taxon>
        <taxon>Thermomonosporaceae</taxon>
        <taxon>Actinomadura</taxon>
    </lineage>
</organism>
<dbReference type="InterPro" id="IPR002347">
    <property type="entry name" value="SDR_fam"/>
</dbReference>
<evidence type="ECO:0000256" key="2">
    <source>
        <dbReference type="ARBA" id="ARBA00023002"/>
    </source>
</evidence>
<dbReference type="Proteomes" id="UP000295431">
    <property type="component" value="Unassembled WGS sequence"/>
</dbReference>
<comment type="caution">
    <text evidence="6">The sequence shown here is derived from an EMBL/GenBank/DDBJ whole genome shotgun (WGS) entry which is preliminary data.</text>
</comment>
<dbReference type="Pfam" id="PF13561">
    <property type="entry name" value="adh_short_C2"/>
    <property type="match status" value="1"/>
</dbReference>
<comment type="similarity">
    <text evidence="1">Belongs to the short-chain dehydrogenases/reductases (SDR) family.</text>
</comment>
<evidence type="ECO:0000259" key="5">
    <source>
        <dbReference type="SMART" id="SM00822"/>
    </source>
</evidence>
<gene>
    <name evidence="6" type="ORF">E1284_16755</name>
</gene>
<evidence type="ECO:0000256" key="1">
    <source>
        <dbReference type="ARBA" id="ARBA00006484"/>
    </source>
</evidence>
<reference evidence="6 7" key="1">
    <citation type="submission" date="2019-03" db="EMBL/GenBank/DDBJ databases">
        <title>Draft genome sequences of novel Actinobacteria.</title>
        <authorList>
            <person name="Sahin N."/>
            <person name="Ay H."/>
            <person name="Saygin H."/>
        </authorList>
    </citation>
    <scope>NUCLEOTIDE SEQUENCE [LARGE SCALE GENOMIC DNA]</scope>
    <source>
        <strain evidence="6 7">DSM 45347</strain>
    </source>
</reference>
<dbReference type="GO" id="GO:0016491">
    <property type="term" value="F:oxidoreductase activity"/>
    <property type="evidence" value="ECO:0007669"/>
    <property type="project" value="UniProtKB-KW"/>
</dbReference>
<protein>
    <submittedName>
        <fullName evidence="6">SDR family oxidoreductase</fullName>
    </submittedName>
</protein>
<dbReference type="OrthoDB" id="3458330at2"/>
<dbReference type="SUPFAM" id="SSF51735">
    <property type="entry name" value="NAD(P)-binding Rossmann-fold domains"/>
    <property type="match status" value="1"/>
</dbReference>
<dbReference type="PRINTS" id="PR00080">
    <property type="entry name" value="SDRFAMILY"/>
</dbReference>
<dbReference type="FunFam" id="3.40.50.720:FF:000084">
    <property type="entry name" value="Short-chain dehydrogenase reductase"/>
    <property type="match status" value="1"/>
</dbReference>
<dbReference type="InterPro" id="IPR057326">
    <property type="entry name" value="KR_dom"/>
</dbReference>
<evidence type="ECO:0000256" key="3">
    <source>
        <dbReference type="ARBA" id="ARBA00023027"/>
    </source>
</evidence>
<dbReference type="PANTHER" id="PTHR24321:SF8">
    <property type="entry name" value="ESTRADIOL 17-BETA-DEHYDROGENASE 8-RELATED"/>
    <property type="match status" value="1"/>
</dbReference>
<dbReference type="AlphaFoldDB" id="A0A4R4P096"/>
<keyword evidence="7" id="KW-1185">Reference proteome</keyword>
<feature type="compositionally biased region" description="Gly residues" evidence="4">
    <location>
        <begin position="30"/>
        <end position="40"/>
    </location>
</feature>
<evidence type="ECO:0000313" key="6">
    <source>
        <dbReference type="EMBL" id="TDC14904.1"/>
    </source>
</evidence>
<dbReference type="PANTHER" id="PTHR24321">
    <property type="entry name" value="DEHYDROGENASES, SHORT CHAIN"/>
    <property type="match status" value="1"/>
</dbReference>
<accession>A0A4R4P096</accession>
<dbReference type="SMART" id="SM00822">
    <property type="entry name" value="PKS_KR"/>
    <property type="match status" value="1"/>
</dbReference>
<dbReference type="PRINTS" id="PR00081">
    <property type="entry name" value="GDHRDH"/>
</dbReference>
<evidence type="ECO:0000256" key="4">
    <source>
        <dbReference type="SAM" id="MobiDB-lite"/>
    </source>
</evidence>